<evidence type="ECO:0000313" key="2">
    <source>
        <dbReference type="EMBL" id="SOZ38947.1"/>
    </source>
</evidence>
<sequence>MAVTQDKGRNPGQTRAKRARPAAYLPGVSLHWPDPLIGTIRELAEFRFSEGRNLARIRVL</sequence>
<dbReference type="Proteomes" id="UP000255168">
    <property type="component" value="Plasmid II"/>
</dbReference>
<evidence type="ECO:0000313" key="4">
    <source>
        <dbReference type="Proteomes" id="UP000255168"/>
    </source>
</evidence>
<accession>A0A375HRM4</accession>
<gene>
    <name evidence="2" type="ORF">CBM2605_B130244</name>
    <name evidence="3" type="ORF">CBM2607_MP20062</name>
</gene>
<dbReference type="Proteomes" id="UP000256710">
    <property type="component" value="Unassembled WGS sequence"/>
</dbReference>
<evidence type="ECO:0000256" key="1">
    <source>
        <dbReference type="SAM" id="MobiDB-lite"/>
    </source>
</evidence>
<keyword evidence="3" id="KW-0614">Plasmid</keyword>
<protein>
    <submittedName>
        <fullName evidence="3">Uncharacterized protein</fullName>
    </submittedName>
</protein>
<dbReference type="AlphaFoldDB" id="A0A375HRM4"/>
<evidence type="ECO:0000313" key="5">
    <source>
        <dbReference type="Proteomes" id="UP000256710"/>
    </source>
</evidence>
<feature type="region of interest" description="Disordered" evidence="1">
    <location>
        <begin position="1"/>
        <end position="20"/>
    </location>
</feature>
<geneLocation type="plasmid" evidence="4">
    <name>ii</name>
</geneLocation>
<keyword evidence="5" id="KW-1185">Reference proteome</keyword>
<dbReference type="EMBL" id="OFTC01000036">
    <property type="protein sequence ID" value="SOZ38947.1"/>
    <property type="molecule type" value="Genomic_DNA"/>
</dbReference>
<name>A0A375HRM4_9BURK</name>
<geneLocation type="plasmid" evidence="3">
    <name>II</name>
</geneLocation>
<proteinExistence type="predicted"/>
<organism evidence="3 4">
    <name type="scientific">Cupriavidus neocaledonicus</name>
    <dbReference type="NCBI Taxonomy" id="1040979"/>
    <lineage>
        <taxon>Bacteria</taxon>
        <taxon>Pseudomonadati</taxon>
        <taxon>Pseudomonadota</taxon>
        <taxon>Betaproteobacteria</taxon>
        <taxon>Burkholderiales</taxon>
        <taxon>Burkholderiaceae</taxon>
        <taxon>Cupriavidus</taxon>
    </lineage>
</organism>
<evidence type="ECO:0000313" key="3">
    <source>
        <dbReference type="EMBL" id="SPD59410.1"/>
    </source>
</evidence>
<dbReference type="EMBL" id="LT984807">
    <property type="protein sequence ID" value="SPD59410.1"/>
    <property type="molecule type" value="Genomic_DNA"/>
</dbReference>
<reference evidence="4 5" key="1">
    <citation type="submission" date="2018-01" db="EMBL/GenBank/DDBJ databases">
        <authorList>
            <person name="Clerissi C."/>
        </authorList>
    </citation>
    <scope>NUCLEOTIDE SEQUENCE [LARGE SCALE GENOMIC DNA]</scope>
    <source>
        <strain evidence="2">Cupriavidus taiwanensis STM 6082</strain>
        <strain evidence="3">Cupriavidus taiwanensis STM 6160</strain>
        <plasmid evidence="4">ii</plasmid>
        <plasmid evidence="3">II</plasmid>
    </source>
</reference>